<dbReference type="InterPro" id="IPR058637">
    <property type="entry name" value="YknX-like_C"/>
</dbReference>
<dbReference type="InterPro" id="IPR058792">
    <property type="entry name" value="Beta-barrel_RND_2"/>
</dbReference>
<feature type="domain" description="YknX-like C-terminal permuted SH3-like" evidence="5">
    <location>
        <begin position="280"/>
        <end position="344"/>
    </location>
</feature>
<evidence type="ECO:0000313" key="7">
    <source>
        <dbReference type="Proteomes" id="UP000535589"/>
    </source>
</evidence>
<keyword evidence="2" id="KW-0732">Signal</keyword>
<organism evidence="6 7">
    <name type="scientific">Vibrio agarilyticus</name>
    <dbReference type="NCBI Taxonomy" id="2726741"/>
    <lineage>
        <taxon>Bacteria</taxon>
        <taxon>Pseudomonadati</taxon>
        <taxon>Pseudomonadota</taxon>
        <taxon>Gammaproteobacteria</taxon>
        <taxon>Vibrionales</taxon>
        <taxon>Vibrionaceae</taxon>
        <taxon>Vibrio</taxon>
    </lineage>
</organism>
<dbReference type="Pfam" id="PF25917">
    <property type="entry name" value="BSH_RND"/>
    <property type="match status" value="1"/>
</dbReference>
<feature type="domain" description="CusB-like beta-barrel" evidence="4">
    <location>
        <begin position="200"/>
        <end position="271"/>
    </location>
</feature>
<dbReference type="RefSeq" id="WP_168836960.1">
    <property type="nucleotide sequence ID" value="NZ_JABAIK010000013.1"/>
</dbReference>
<feature type="chain" id="PRO_5031350018" evidence="2">
    <location>
        <begin position="25"/>
        <end position="370"/>
    </location>
</feature>
<dbReference type="PANTHER" id="PTHR30469:SF13">
    <property type="entry name" value="HAE1 FAMILY EFFLUX PUMP MFP COMPONENT"/>
    <property type="match status" value="1"/>
</dbReference>
<evidence type="ECO:0000259" key="4">
    <source>
        <dbReference type="Pfam" id="PF25954"/>
    </source>
</evidence>
<dbReference type="NCBIfam" id="TIGR01730">
    <property type="entry name" value="RND_mfp"/>
    <property type="match status" value="1"/>
</dbReference>
<dbReference type="Gene3D" id="2.40.420.20">
    <property type="match status" value="1"/>
</dbReference>
<accession>A0A7X8TSK3</accession>
<reference evidence="6 7" key="1">
    <citation type="submission" date="2020-04" db="EMBL/GenBank/DDBJ databases">
        <title>Vibrio sp. SM6, a novel species isolated from seawater.</title>
        <authorList>
            <person name="Wang X."/>
        </authorList>
    </citation>
    <scope>NUCLEOTIDE SEQUENCE [LARGE SCALE GENOMIC DNA]</scope>
    <source>
        <strain evidence="6 7">SM6</strain>
    </source>
</reference>
<feature type="signal peptide" evidence="2">
    <location>
        <begin position="1"/>
        <end position="24"/>
    </location>
</feature>
<dbReference type="FunFam" id="2.40.420.20:FF:000007">
    <property type="entry name" value="HAE1 family efflux pump MFP component"/>
    <property type="match status" value="1"/>
</dbReference>
<gene>
    <name evidence="6" type="ORF">HGP28_13270</name>
</gene>
<comment type="caution">
    <text evidence="6">The sequence shown here is derived from an EMBL/GenBank/DDBJ whole genome shotgun (WGS) entry which is preliminary data.</text>
</comment>
<protein>
    <submittedName>
        <fullName evidence="6">Efflux RND transporter periplasmic adaptor subunit</fullName>
    </submittedName>
</protein>
<dbReference type="SUPFAM" id="SSF111369">
    <property type="entry name" value="HlyD-like secretion proteins"/>
    <property type="match status" value="1"/>
</dbReference>
<keyword evidence="7" id="KW-1185">Reference proteome</keyword>
<dbReference type="Gene3D" id="1.10.287.470">
    <property type="entry name" value="Helix hairpin bin"/>
    <property type="match status" value="1"/>
</dbReference>
<evidence type="ECO:0000313" key="6">
    <source>
        <dbReference type="EMBL" id="NLS13861.1"/>
    </source>
</evidence>
<dbReference type="GO" id="GO:1990281">
    <property type="term" value="C:efflux pump complex"/>
    <property type="evidence" value="ECO:0007669"/>
    <property type="project" value="TreeGrafter"/>
</dbReference>
<dbReference type="InterPro" id="IPR006143">
    <property type="entry name" value="RND_pump_MFP"/>
</dbReference>
<evidence type="ECO:0000256" key="1">
    <source>
        <dbReference type="ARBA" id="ARBA00009477"/>
    </source>
</evidence>
<evidence type="ECO:0000259" key="5">
    <source>
        <dbReference type="Pfam" id="PF25989"/>
    </source>
</evidence>
<dbReference type="Pfam" id="PF25989">
    <property type="entry name" value="YknX_C"/>
    <property type="match status" value="1"/>
</dbReference>
<sequence>MKNKVFLSSLVAVAVSSAAFGVFAGPGNGKGSNSASKAVSVVTETVQIHQINQSLDLIGKLESAQSVTVASEVSGVVASIHVAASEAVKEGQLLITLDDAKTKASVAEAQAYLADEKRKLAEFERLVKRSAIAQTEVDAQKNSVEIAKARYDAAVANLADHHIKAPFSGTVGFVDFSRGQLVSTGAELVSLDDLSLMQLDLSVPERYLSQLNVGMSVKAIASAWGDEHFVGEVTAIDTRINPETLNLRVRIEFANDEGKLKPGMLLDAHLAFAPIEAPIIPVQALEYSGTKRFVYVVDKENKAHRTEVVLGARVENQVVITEGLTIGETIVVQGIVNMRDGVEVSPMSLATVQGAAGETGEKKASKKESN</sequence>
<dbReference type="PANTHER" id="PTHR30469">
    <property type="entry name" value="MULTIDRUG RESISTANCE PROTEIN MDTA"/>
    <property type="match status" value="1"/>
</dbReference>
<dbReference type="Proteomes" id="UP000535589">
    <property type="component" value="Unassembled WGS sequence"/>
</dbReference>
<dbReference type="Gene3D" id="2.40.30.170">
    <property type="match status" value="1"/>
</dbReference>
<dbReference type="AlphaFoldDB" id="A0A7X8TSK3"/>
<proteinExistence type="inferred from homology"/>
<name>A0A7X8TSK3_9VIBR</name>
<dbReference type="InterPro" id="IPR058625">
    <property type="entry name" value="MdtA-like_BSH"/>
</dbReference>
<dbReference type="EMBL" id="JABAIK010000013">
    <property type="protein sequence ID" value="NLS13861.1"/>
    <property type="molecule type" value="Genomic_DNA"/>
</dbReference>
<evidence type="ECO:0000259" key="3">
    <source>
        <dbReference type="Pfam" id="PF25917"/>
    </source>
</evidence>
<dbReference type="GO" id="GO:0015562">
    <property type="term" value="F:efflux transmembrane transporter activity"/>
    <property type="evidence" value="ECO:0007669"/>
    <property type="project" value="TreeGrafter"/>
</dbReference>
<comment type="similarity">
    <text evidence="1">Belongs to the membrane fusion protein (MFP) (TC 8.A.1) family.</text>
</comment>
<evidence type="ECO:0000256" key="2">
    <source>
        <dbReference type="SAM" id="SignalP"/>
    </source>
</evidence>
<dbReference type="Pfam" id="PF25954">
    <property type="entry name" value="Beta-barrel_RND_2"/>
    <property type="match status" value="1"/>
</dbReference>
<feature type="domain" description="Multidrug resistance protein MdtA-like barrel-sandwich hybrid" evidence="3">
    <location>
        <begin position="66"/>
        <end position="187"/>
    </location>
</feature>
<dbReference type="FunFam" id="2.40.30.170:FF:000010">
    <property type="entry name" value="Efflux RND transporter periplasmic adaptor subunit"/>
    <property type="match status" value="1"/>
</dbReference>
<dbReference type="Gene3D" id="2.40.50.100">
    <property type="match status" value="1"/>
</dbReference>